<dbReference type="KEGG" id="ccp:CHC_T00005180001"/>
<keyword evidence="3" id="KW-1185">Reference proteome</keyword>
<dbReference type="Gramene" id="CDF36787">
    <property type="protein sequence ID" value="CDF36787"/>
    <property type="gene ID" value="CHC_T00005180001"/>
</dbReference>
<dbReference type="Proteomes" id="UP000012073">
    <property type="component" value="Unassembled WGS sequence"/>
</dbReference>
<dbReference type="RefSeq" id="XP_005716606.1">
    <property type="nucleotide sequence ID" value="XM_005716549.1"/>
</dbReference>
<gene>
    <name evidence="2" type="ORF">CHC_T00005180001</name>
</gene>
<evidence type="ECO:0000313" key="2">
    <source>
        <dbReference type="EMBL" id="CDF36787.1"/>
    </source>
</evidence>
<dbReference type="AlphaFoldDB" id="R7QE42"/>
<dbReference type="EMBL" id="HG001803">
    <property type="protein sequence ID" value="CDF36787.1"/>
    <property type="molecule type" value="Genomic_DNA"/>
</dbReference>
<feature type="region of interest" description="Disordered" evidence="1">
    <location>
        <begin position="1"/>
        <end position="28"/>
    </location>
</feature>
<sequence length="166" mass="18255">MTRKVASRRPPAAMNLFNSSRSPTITTNNSAVDSRLDESTFPRLTSSASLVKFAINHSTAMFGSLTTRKKEQTPCTLFLISPRFSNHGPTHLALTTSAVDKVALVSPARCNFFVSERIVSLSPASTARTTPSLALACFSRELVMYPNLRRRGFRQSNARAPALFFK</sequence>
<dbReference type="GeneID" id="17324322"/>
<evidence type="ECO:0000256" key="1">
    <source>
        <dbReference type="SAM" id="MobiDB-lite"/>
    </source>
</evidence>
<name>R7QE42_CHOCR</name>
<organism evidence="2 3">
    <name type="scientific">Chondrus crispus</name>
    <name type="common">Carrageen Irish moss</name>
    <name type="synonym">Polymorpha crispa</name>
    <dbReference type="NCBI Taxonomy" id="2769"/>
    <lineage>
        <taxon>Eukaryota</taxon>
        <taxon>Rhodophyta</taxon>
        <taxon>Florideophyceae</taxon>
        <taxon>Rhodymeniophycidae</taxon>
        <taxon>Gigartinales</taxon>
        <taxon>Gigartinaceae</taxon>
        <taxon>Chondrus</taxon>
    </lineage>
</organism>
<reference evidence="3" key="1">
    <citation type="journal article" date="2013" name="Proc. Natl. Acad. Sci. U.S.A.">
        <title>Genome structure and metabolic features in the red seaweed Chondrus crispus shed light on evolution of the Archaeplastida.</title>
        <authorList>
            <person name="Collen J."/>
            <person name="Porcel B."/>
            <person name="Carre W."/>
            <person name="Ball S.G."/>
            <person name="Chaparro C."/>
            <person name="Tonon T."/>
            <person name="Barbeyron T."/>
            <person name="Michel G."/>
            <person name="Noel B."/>
            <person name="Valentin K."/>
            <person name="Elias M."/>
            <person name="Artiguenave F."/>
            <person name="Arun A."/>
            <person name="Aury J.M."/>
            <person name="Barbosa-Neto J.F."/>
            <person name="Bothwell J.H."/>
            <person name="Bouget F.Y."/>
            <person name="Brillet L."/>
            <person name="Cabello-Hurtado F."/>
            <person name="Capella-Gutierrez S."/>
            <person name="Charrier B."/>
            <person name="Cladiere L."/>
            <person name="Cock J.M."/>
            <person name="Coelho S.M."/>
            <person name="Colleoni C."/>
            <person name="Czjzek M."/>
            <person name="Da Silva C."/>
            <person name="Delage L."/>
            <person name="Denoeud F."/>
            <person name="Deschamps P."/>
            <person name="Dittami S.M."/>
            <person name="Gabaldon T."/>
            <person name="Gachon C.M."/>
            <person name="Groisillier A."/>
            <person name="Herve C."/>
            <person name="Jabbari K."/>
            <person name="Katinka M."/>
            <person name="Kloareg B."/>
            <person name="Kowalczyk N."/>
            <person name="Labadie K."/>
            <person name="Leblanc C."/>
            <person name="Lopez P.J."/>
            <person name="McLachlan D.H."/>
            <person name="Meslet-Cladiere L."/>
            <person name="Moustafa A."/>
            <person name="Nehr Z."/>
            <person name="Nyvall Collen P."/>
            <person name="Panaud O."/>
            <person name="Partensky F."/>
            <person name="Poulain J."/>
            <person name="Rensing S.A."/>
            <person name="Rousvoal S."/>
            <person name="Samson G."/>
            <person name="Symeonidi A."/>
            <person name="Weissenbach J."/>
            <person name="Zambounis A."/>
            <person name="Wincker P."/>
            <person name="Boyen C."/>
        </authorList>
    </citation>
    <scope>NUCLEOTIDE SEQUENCE [LARGE SCALE GENOMIC DNA]</scope>
    <source>
        <strain evidence="3">cv. Stackhouse</strain>
    </source>
</reference>
<protein>
    <submittedName>
        <fullName evidence="2">Uncharacterized protein</fullName>
    </submittedName>
</protein>
<feature type="compositionally biased region" description="Polar residues" evidence="1">
    <location>
        <begin position="16"/>
        <end position="28"/>
    </location>
</feature>
<accession>R7QE42</accession>
<evidence type="ECO:0000313" key="3">
    <source>
        <dbReference type="Proteomes" id="UP000012073"/>
    </source>
</evidence>
<proteinExistence type="predicted"/>